<comment type="cofactor">
    <cofactor evidence="3">
        <name>heme</name>
        <dbReference type="ChEBI" id="CHEBI:30413"/>
    </cofactor>
</comment>
<keyword evidence="4" id="KW-0503">Monooxygenase</keyword>
<dbReference type="GO" id="GO:0016020">
    <property type="term" value="C:membrane"/>
    <property type="evidence" value="ECO:0007669"/>
    <property type="project" value="UniProtKB-SubCell"/>
</dbReference>
<dbReference type="PANTHER" id="PTHR47951">
    <property type="entry name" value="OS08G0547900 PROTEIN"/>
    <property type="match status" value="1"/>
</dbReference>
<dbReference type="InterPro" id="IPR001128">
    <property type="entry name" value="Cyt_P450"/>
</dbReference>
<dbReference type="EMBL" id="NKXS01005179">
    <property type="protein sequence ID" value="PIN04378.1"/>
    <property type="molecule type" value="Genomic_DNA"/>
</dbReference>
<dbReference type="PRINTS" id="PR00463">
    <property type="entry name" value="EP450I"/>
</dbReference>
<dbReference type="OrthoDB" id="2789670at2759"/>
<name>A0A2G9GGG5_9LAMI</name>
<gene>
    <name evidence="5" type="ORF">CDL12_23087</name>
</gene>
<dbReference type="PROSITE" id="PS00086">
    <property type="entry name" value="CYTOCHROME_P450"/>
    <property type="match status" value="1"/>
</dbReference>
<dbReference type="Gene3D" id="1.10.630.10">
    <property type="entry name" value="Cytochrome P450"/>
    <property type="match status" value="1"/>
</dbReference>
<evidence type="ECO:0000313" key="6">
    <source>
        <dbReference type="Proteomes" id="UP000231279"/>
    </source>
</evidence>
<dbReference type="GO" id="GO:0016705">
    <property type="term" value="F:oxidoreductase activity, acting on paired donors, with incorporation or reduction of molecular oxygen"/>
    <property type="evidence" value="ECO:0007669"/>
    <property type="project" value="InterPro"/>
</dbReference>
<dbReference type="SUPFAM" id="SSF48264">
    <property type="entry name" value="Cytochrome P450"/>
    <property type="match status" value="1"/>
</dbReference>
<dbReference type="Proteomes" id="UP000231279">
    <property type="component" value="Unassembled WGS sequence"/>
</dbReference>
<evidence type="ECO:0000256" key="4">
    <source>
        <dbReference type="RuleBase" id="RU000461"/>
    </source>
</evidence>
<comment type="caution">
    <text evidence="5">The sequence shown here is derived from an EMBL/GenBank/DDBJ whole genome shotgun (WGS) entry which is preliminary data.</text>
</comment>
<comment type="subcellular location">
    <subcellularLocation>
        <location evidence="1">Membrane</location>
        <topology evidence="1">Single-pass membrane protein</topology>
    </subcellularLocation>
</comment>
<evidence type="ECO:0000256" key="2">
    <source>
        <dbReference type="ARBA" id="ARBA00023002"/>
    </source>
</evidence>
<evidence type="ECO:0000256" key="1">
    <source>
        <dbReference type="ARBA" id="ARBA00004167"/>
    </source>
</evidence>
<dbReference type="PRINTS" id="PR00385">
    <property type="entry name" value="P450"/>
</dbReference>
<dbReference type="PANTHER" id="PTHR47951:SF7">
    <property type="entry name" value="FLAVONOID 3',5'-HYDROXYLASE-LIKE ISOFORM X1"/>
    <property type="match status" value="1"/>
</dbReference>
<dbReference type="InterPro" id="IPR036396">
    <property type="entry name" value="Cyt_P450_sf"/>
</dbReference>
<dbReference type="InterPro" id="IPR002401">
    <property type="entry name" value="Cyt_P450_E_grp-I"/>
</dbReference>
<sequence length="481" mass="55207">MAATTRLNTQRKNNHNTMFQLRNQKRGCVHAPNKIGPYGLPILGYLPFLQPNLHHHFTKLAHKYGPIYKLRLGTKLCVVISSPSLIKEVVQDAIFANRDPPVAALVTTGGGLDIVWSPYRPYWRDMRKLFVREMLSNNNIQASYLLRKEDIRRVVRNLRGKIGEPVDIGEVVFLTEANVIMNLLWGGTNGGEKWDRLGEGKPNVSDFFPGLGKFDVQGIEKEMREVLSGVEEILDVVVGERMKTMEGGGEWRGDRRRDFLEILLELRGQEVGERSFDVPQIKAMLLDIVVGGTDTTSTIVEWVMAELLDKPRVMEKVQQELIDVVGVNNIVEESIISKLHYLDAIVKETFRLHLPLPLLVPRVFLNMWSIYMDPQVWENPLEFQPDRFLNDTENLDYTGNSFQYLPFGLGRRVCPGLPLGERMVMYLLATLIHLFEWRLREGERIGLSEKFGIIMRKSKTLYAVTYQNYHISTCMNNHNMI</sequence>
<comment type="similarity">
    <text evidence="4">Belongs to the cytochrome P450 family.</text>
</comment>
<dbReference type="STRING" id="429701.A0A2G9GGG5"/>
<keyword evidence="3 4" id="KW-0408">Iron</keyword>
<organism evidence="5 6">
    <name type="scientific">Handroanthus impetiginosus</name>
    <dbReference type="NCBI Taxonomy" id="429701"/>
    <lineage>
        <taxon>Eukaryota</taxon>
        <taxon>Viridiplantae</taxon>
        <taxon>Streptophyta</taxon>
        <taxon>Embryophyta</taxon>
        <taxon>Tracheophyta</taxon>
        <taxon>Spermatophyta</taxon>
        <taxon>Magnoliopsida</taxon>
        <taxon>eudicotyledons</taxon>
        <taxon>Gunneridae</taxon>
        <taxon>Pentapetalae</taxon>
        <taxon>asterids</taxon>
        <taxon>lamiids</taxon>
        <taxon>Lamiales</taxon>
        <taxon>Bignoniaceae</taxon>
        <taxon>Crescentiina</taxon>
        <taxon>Tabebuia alliance</taxon>
        <taxon>Handroanthus</taxon>
    </lineage>
</organism>
<dbReference type="GO" id="GO:0005506">
    <property type="term" value="F:iron ion binding"/>
    <property type="evidence" value="ECO:0007669"/>
    <property type="project" value="InterPro"/>
</dbReference>
<dbReference type="Pfam" id="PF00067">
    <property type="entry name" value="p450"/>
    <property type="match status" value="1"/>
</dbReference>
<dbReference type="AlphaFoldDB" id="A0A2G9GGG5"/>
<protein>
    <submittedName>
        <fullName evidence="5">Cytochrome P450 CYP2 subfamily</fullName>
    </submittedName>
</protein>
<keyword evidence="3 4" id="KW-0479">Metal-binding</keyword>
<keyword evidence="3 4" id="KW-0349">Heme</keyword>
<dbReference type="GO" id="GO:0020037">
    <property type="term" value="F:heme binding"/>
    <property type="evidence" value="ECO:0007669"/>
    <property type="project" value="InterPro"/>
</dbReference>
<feature type="binding site" description="axial binding residue" evidence="3">
    <location>
        <position position="414"/>
    </location>
    <ligand>
        <name>heme</name>
        <dbReference type="ChEBI" id="CHEBI:30413"/>
    </ligand>
    <ligandPart>
        <name>Fe</name>
        <dbReference type="ChEBI" id="CHEBI:18248"/>
    </ligandPart>
</feature>
<dbReference type="GO" id="GO:0004497">
    <property type="term" value="F:monooxygenase activity"/>
    <property type="evidence" value="ECO:0007669"/>
    <property type="project" value="UniProtKB-KW"/>
</dbReference>
<dbReference type="InterPro" id="IPR017972">
    <property type="entry name" value="Cyt_P450_CS"/>
</dbReference>
<accession>A0A2G9GGG5</accession>
<evidence type="ECO:0000256" key="3">
    <source>
        <dbReference type="PIRSR" id="PIRSR602401-1"/>
    </source>
</evidence>
<reference evidence="6" key="1">
    <citation type="journal article" date="2018" name="Gigascience">
        <title>Genome assembly of the Pink Ipe (Handroanthus impetiginosus, Bignoniaceae), a highly valued, ecologically keystone Neotropical timber forest tree.</title>
        <authorList>
            <person name="Silva-Junior O.B."/>
            <person name="Grattapaglia D."/>
            <person name="Novaes E."/>
            <person name="Collevatti R.G."/>
        </authorList>
    </citation>
    <scope>NUCLEOTIDE SEQUENCE [LARGE SCALE GENOMIC DNA]</scope>
    <source>
        <strain evidence="6">cv. UFG-1</strain>
    </source>
</reference>
<proteinExistence type="inferred from homology"/>
<evidence type="ECO:0000313" key="5">
    <source>
        <dbReference type="EMBL" id="PIN04378.1"/>
    </source>
</evidence>
<keyword evidence="6" id="KW-1185">Reference proteome</keyword>
<keyword evidence="2 4" id="KW-0560">Oxidoreductase</keyword>